<evidence type="ECO:0000256" key="3">
    <source>
        <dbReference type="ARBA" id="ARBA00022448"/>
    </source>
</evidence>
<keyword evidence="7 8" id="KW-0472">Membrane</keyword>
<dbReference type="InterPro" id="IPR045863">
    <property type="entry name" value="CorA_TM1_TM2"/>
</dbReference>
<dbReference type="GO" id="GO:0000287">
    <property type="term" value="F:magnesium ion binding"/>
    <property type="evidence" value="ECO:0007669"/>
    <property type="project" value="TreeGrafter"/>
</dbReference>
<dbReference type="Gene3D" id="1.20.58.340">
    <property type="entry name" value="Magnesium transport protein CorA, transmembrane region"/>
    <property type="match status" value="2"/>
</dbReference>
<evidence type="ECO:0000313" key="10">
    <source>
        <dbReference type="Proteomes" id="UP000179106"/>
    </source>
</evidence>
<keyword evidence="5 8" id="KW-0812">Transmembrane</keyword>
<dbReference type="PANTHER" id="PTHR46494">
    <property type="entry name" value="CORA FAMILY METAL ION TRANSPORTER (EUROFUNG)"/>
    <property type="match status" value="1"/>
</dbReference>
<feature type="transmembrane region" description="Helical" evidence="8">
    <location>
        <begin position="237"/>
        <end position="257"/>
    </location>
</feature>
<comment type="caution">
    <text evidence="9">The sequence shown here is derived from an EMBL/GenBank/DDBJ whole genome shotgun (WGS) entry which is preliminary data.</text>
</comment>
<dbReference type="CDD" id="cd12822">
    <property type="entry name" value="TmCorA-like"/>
    <property type="match status" value="1"/>
</dbReference>
<evidence type="ECO:0000256" key="6">
    <source>
        <dbReference type="ARBA" id="ARBA00022989"/>
    </source>
</evidence>
<evidence type="ECO:0008006" key="11">
    <source>
        <dbReference type="Google" id="ProtNLM"/>
    </source>
</evidence>
<comment type="similarity">
    <text evidence="2">Belongs to the CorA metal ion transporter (MIT) (TC 1.A.35) family.</text>
</comment>
<evidence type="ECO:0000256" key="7">
    <source>
        <dbReference type="ARBA" id="ARBA00023136"/>
    </source>
</evidence>
<evidence type="ECO:0000256" key="4">
    <source>
        <dbReference type="ARBA" id="ARBA00022475"/>
    </source>
</evidence>
<evidence type="ECO:0000256" key="5">
    <source>
        <dbReference type="ARBA" id="ARBA00022692"/>
    </source>
</evidence>
<reference evidence="9 10" key="1">
    <citation type="journal article" date="2016" name="Nat. Commun.">
        <title>Thousands of microbial genomes shed light on interconnected biogeochemical processes in an aquifer system.</title>
        <authorList>
            <person name="Anantharaman K."/>
            <person name="Brown C.T."/>
            <person name="Hug L.A."/>
            <person name="Sharon I."/>
            <person name="Castelle C.J."/>
            <person name="Probst A.J."/>
            <person name="Thomas B.C."/>
            <person name="Singh A."/>
            <person name="Wilkins M.J."/>
            <person name="Karaoz U."/>
            <person name="Brodie E.L."/>
            <person name="Williams K.H."/>
            <person name="Hubbard S.S."/>
            <person name="Banfield J.F."/>
        </authorList>
    </citation>
    <scope>NUCLEOTIDE SEQUENCE [LARGE SCALE GENOMIC DNA]</scope>
</reference>
<gene>
    <name evidence="9" type="ORF">A3B25_03765</name>
</gene>
<dbReference type="PANTHER" id="PTHR46494:SF1">
    <property type="entry name" value="CORA FAMILY METAL ION TRANSPORTER (EUROFUNG)"/>
    <property type="match status" value="1"/>
</dbReference>
<evidence type="ECO:0000256" key="2">
    <source>
        <dbReference type="ARBA" id="ARBA00009765"/>
    </source>
</evidence>
<dbReference type="GO" id="GO:0005886">
    <property type="term" value="C:plasma membrane"/>
    <property type="evidence" value="ECO:0007669"/>
    <property type="project" value="UniProtKB-SubCell"/>
</dbReference>
<dbReference type="EMBL" id="MHNW01000023">
    <property type="protein sequence ID" value="OGZ53325.1"/>
    <property type="molecule type" value="Genomic_DNA"/>
</dbReference>
<sequence>MQTTVSLKKAAYWVDITNPEEKHLEWLKREFNIHPVIIDELRGPSARPRTEVYKDYVYFVYYFPDYDQKEETSRRTEIDFLITKNHVITVHYENIEALRDFSIEKDENPLKLLYYIIQALLQFQERQLRHIREKVEAIGKELFKDKEKEVLRRISRLKRDISEYRIIVRHQGPILESLAEKVLPFVGTSADIPYVRDLVGDQLKIVHQLDDYRQAISDFEDTNNQSMNLKINDVMKTFTILSFLTFPFMLIATLLTMHTPGNPLENVQGGFWIVVIAMAVTMATLVRYFKKKGWF</sequence>
<dbReference type="Gene3D" id="3.30.460.20">
    <property type="entry name" value="CorA soluble domain-like"/>
    <property type="match status" value="1"/>
</dbReference>
<comment type="subcellular location">
    <subcellularLocation>
        <location evidence="1">Cell membrane</location>
        <topology evidence="1">Multi-pass membrane protein</topology>
    </subcellularLocation>
</comment>
<dbReference type="SUPFAM" id="SSF143865">
    <property type="entry name" value="CorA soluble domain-like"/>
    <property type="match status" value="1"/>
</dbReference>
<dbReference type="Pfam" id="PF01544">
    <property type="entry name" value="CorA"/>
    <property type="match status" value="1"/>
</dbReference>
<dbReference type="AlphaFoldDB" id="A0A1G2GSX6"/>
<proteinExistence type="inferred from homology"/>
<dbReference type="GO" id="GO:0015087">
    <property type="term" value="F:cobalt ion transmembrane transporter activity"/>
    <property type="evidence" value="ECO:0007669"/>
    <property type="project" value="TreeGrafter"/>
</dbReference>
<dbReference type="STRING" id="1802126.A3B25_03765"/>
<keyword evidence="4" id="KW-1003">Cell membrane</keyword>
<feature type="transmembrane region" description="Helical" evidence="8">
    <location>
        <begin position="269"/>
        <end position="289"/>
    </location>
</feature>
<dbReference type="InterPro" id="IPR002523">
    <property type="entry name" value="MgTranspt_CorA/ZnTranspt_ZntB"/>
</dbReference>
<dbReference type="InterPro" id="IPR045861">
    <property type="entry name" value="CorA_cytoplasmic_dom"/>
</dbReference>
<evidence type="ECO:0000256" key="1">
    <source>
        <dbReference type="ARBA" id="ARBA00004651"/>
    </source>
</evidence>
<evidence type="ECO:0000256" key="8">
    <source>
        <dbReference type="SAM" id="Phobius"/>
    </source>
</evidence>
<protein>
    <recommendedName>
        <fullName evidence="11">Magnesium transporter CorA</fullName>
    </recommendedName>
</protein>
<keyword evidence="3" id="KW-0813">Transport</keyword>
<dbReference type="SUPFAM" id="SSF144083">
    <property type="entry name" value="Magnesium transport protein CorA, transmembrane region"/>
    <property type="match status" value="1"/>
</dbReference>
<accession>A0A1G2GSX6</accession>
<evidence type="ECO:0000313" key="9">
    <source>
        <dbReference type="EMBL" id="OGZ53325.1"/>
    </source>
</evidence>
<dbReference type="GO" id="GO:0050897">
    <property type="term" value="F:cobalt ion binding"/>
    <property type="evidence" value="ECO:0007669"/>
    <property type="project" value="TreeGrafter"/>
</dbReference>
<organism evidence="9 10">
    <name type="scientific">Candidatus Ryanbacteria bacterium RIFCSPLOWO2_01_FULL_48_26</name>
    <dbReference type="NCBI Taxonomy" id="1802126"/>
    <lineage>
        <taxon>Bacteria</taxon>
        <taxon>Candidatus Ryaniibacteriota</taxon>
    </lineage>
</organism>
<keyword evidence="6 8" id="KW-1133">Transmembrane helix</keyword>
<dbReference type="Proteomes" id="UP000179106">
    <property type="component" value="Unassembled WGS sequence"/>
</dbReference>
<dbReference type="GO" id="GO:0015095">
    <property type="term" value="F:magnesium ion transmembrane transporter activity"/>
    <property type="evidence" value="ECO:0007669"/>
    <property type="project" value="TreeGrafter"/>
</dbReference>
<name>A0A1G2GSX6_9BACT</name>